<gene>
    <name evidence="3" type="ORF">POM88_023254</name>
</gene>
<keyword evidence="4" id="KW-1185">Reference proteome</keyword>
<accession>A0AAD8MUE9</accession>
<dbReference type="Proteomes" id="UP001237642">
    <property type="component" value="Unassembled WGS sequence"/>
</dbReference>
<feature type="domain" description="F-box" evidence="2">
    <location>
        <begin position="18"/>
        <end position="63"/>
    </location>
</feature>
<dbReference type="SUPFAM" id="SSF81383">
    <property type="entry name" value="F-box domain"/>
    <property type="match status" value="1"/>
</dbReference>
<evidence type="ECO:0000259" key="2">
    <source>
        <dbReference type="PROSITE" id="PS50181"/>
    </source>
</evidence>
<dbReference type="SUPFAM" id="SSF52047">
    <property type="entry name" value="RNI-like"/>
    <property type="match status" value="1"/>
</dbReference>
<evidence type="ECO:0000313" key="4">
    <source>
        <dbReference type="Proteomes" id="UP001237642"/>
    </source>
</evidence>
<dbReference type="InterPro" id="IPR036047">
    <property type="entry name" value="F-box-like_dom_sf"/>
</dbReference>
<dbReference type="Pfam" id="PF00646">
    <property type="entry name" value="F-box"/>
    <property type="match status" value="1"/>
</dbReference>
<proteinExistence type="predicted"/>
<protein>
    <recommendedName>
        <fullName evidence="2">F-box domain-containing protein</fullName>
    </recommendedName>
</protein>
<comment type="caution">
    <text evidence="3">The sequence shown here is derived from an EMBL/GenBank/DDBJ whole genome shotgun (WGS) entry which is preliminary data.</text>
</comment>
<name>A0AAD8MUE9_9APIA</name>
<dbReference type="CDD" id="cd22160">
    <property type="entry name" value="F-box_AtFBL13-like"/>
    <property type="match status" value="1"/>
</dbReference>
<evidence type="ECO:0000256" key="1">
    <source>
        <dbReference type="SAM" id="MobiDB-lite"/>
    </source>
</evidence>
<dbReference type="PANTHER" id="PTHR32212">
    <property type="entry name" value="CYCLIN-LIKE F-BOX"/>
    <property type="match status" value="1"/>
</dbReference>
<dbReference type="PANTHER" id="PTHR32212:SF461">
    <property type="entry name" value="F-BOX DOMAIN-CONTAINING PROTEIN"/>
    <property type="match status" value="1"/>
</dbReference>
<reference evidence="3" key="1">
    <citation type="submission" date="2023-02" db="EMBL/GenBank/DDBJ databases">
        <title>Genome of toxic invasive species Heracleum sosnowskyi carries increased number of genes despite the absence of recent whole-genome duplications.</title>
        <authorList>
            <person name="Schelkunov M."/>
            <person name="Shtratnikova V."/>
            <person name="Makarenko M."/>
            <person name="Klepikova A."/>
            <person name="Omelchenko D."/>
            <person name="Novikova G."/>
            <person name="Obukhova E."/>
            <person name="Bogdanov V."/>
            <person name="Penin A."/>
            <person name="Logacheva M."/>
        </authorList>
    </citation>
    <scope>NUCLEOTIDE SEQUENCE</scope>
    <source>
        <strain evidence="3">Hsosn_3</strain>
        <tissue evidence="3">Leaf</tissue>
    </source>
</reference>
<dbReference type="AlphaFoldDB" id="A0AAD8MUE9"/>
<dbReference type="Gene3D" id="1.20.1280.50">
    <property type="match status" value="1"/>
</dbReference>
<reference evidence="3" key="2">
    <citation type="submission" date="2023-05" db="EMBL/GenBank/DDBJ databases">
        <authorList>
            <person name="Schelkunov M.I."/>
        </authorList>
    </citation>
    <scope>NUCLEOTIDE SEQUENCE</scope>
    <source>
        <strain evidence="3">Hsosn_3</strain>
        <tissue evidence="3">Leaf</tissue>
    </source>
</reference>
<sequence length="397" mass="44657">MEQNKEVKLSNEQQHQGEDRLSNLPDDLIHRILSFTNAQSAVQTSVLSKRWKLIWTTLPYLNFTSSRYHFIGTFSSGLRFICLFLSNRNHDSQIHTLNLAYEFPLAKLVDMLITYAMLSNAEELNFDIPGYGLDDYGLSTFSSTSIKKLSLRLHFSEFPETDCWDLPALETLHLALAIVEPDNRIIIPESNLICLPSLRTLVLDGLQLPDSLVSLEIIDTTSTTTSHSGPIIVLAPKIRNFSSVGFFPITFGVCELENVNIKLLDSTENETPALSKKLKSYTQVIHMFPGMSCARILTLDSGTIEALSSVSKFLAQFPSPFYQLKHVKVPQGHNESSLSTDLKRYILGRSPKATIVTILPQASRVPLYCILNQARVPIYICQHFPESVVPYLTFCLQ</sequence>
<dbReference type="PROSITE" id="PS50181">
    <property type="entry name" value="FBOX"/>
    <property type="match status" value="1"/>
</dbReference>
<organism evidence="3 4">
    <name type="scientific">Heracleum sosnowskyi</name>
    <dbReference type="NCBI Taxonomy" id="360622"/>
    <lineage>
        <taxon>Eukaryota</taxon>
        <taxon>Viridiplantae</taxon>
        <taxon>Streptophyta</taxon>
        <taxon>Embryophyta</taxon>
        <taxon>Tracheophyta</taxon>
        <taxon>Spermatophyta</taxon>
        <taxon>Magnoliopsida</taxon>
        <taxon>eudicotyledons</taxon>
        <taxon>Gunneridae</taxon>
        <taxon>Pentapetalae</taxon>
        <taxon>asterids</taxon>
        <taxon>campanulids</taxon>
        <taxon>Apiales</taxon>
        <taxon>Apiaceae</taxon>
        <taxon>Apioideae</taxon>
        <taxon>apioid superclade</taxon>
        <taxon>Tordylieae</taxon>
        <taxon>Tordyliinae</taxon>
        <taxon>Heracleum</taxon>
    </lineage>
</organism>
<dbReference type="EMBL" id="JAUIZM010000005">
    <property type="protein sequence ID" value="KAK1385519.1"/>
    <property type="molecule type" value="Genomic_DNA"/>
</dbReference>
<dbReference type="InterPro" id="IPR001810">
    <property type="entry name" value="F-box_dom"/>
</dbReference>
<evidence type="ECO:0000313" key="3">
    <source>
        <dbReference type="EMBL" id="KAK1385519.1"/>
    </source>
</evidence>
<feature type="region of interest" description="Disordered" evidence="1">
    <location>
        <begin position="1"/>
        <end position="20"/>
    </location>
</feature>
<dbReference type="InterPro" id="IPR053781">
    <property type="entry name" value="F-box_AtFBL13-like"/>
</dbReference>